<comment type="caution">
    <text evidence="2">The sequence shown here is derived from an EMBL/GenBank/DDBJ whole genome shotgun (WGS) entry which is preliminary data.</text>
</comment>
<accession>A0A917JQU0</accession>
<evidence type="ECO:0000313" key="2">
    <source>
        <dbReference type="EMBL" id="GGI78048.1"/>
    </source>
</evidence>
<organism evidence="2 3">
    <name type="scientific">Shewanella gelidii</name>
    <dbReference type="NCBI Taxonomy" id="1642821"/>
    <lineage>
        <taxon>Bacteria</taxon>
        <taxon>Pseudomonadati</taxon>
        <taxon>Pseudomonadota</taxon>
        <taxon>Gammaproteobacteria</taxon>
        <taxon>Alteromonadales</taxon>
        <taxon>Shewanellaceae</taxon>
        <taxon>Shewanella</taxon>
    </lineage>
</organism>
<feature type="transmembrane region" description="Helical" evidence="1">
    <location>
        <begin position="6"/>
        <end position="23"/>
    </location>
</feature>
<protein>
    <submittedName>
        <fullName evidence="2">Uncharacterized protein</fullName>
    </submittedName>
</protein>
<reference evidence="2" key="2">
    <citation type="submission" date="2020-09" db="EMBL/GenBank/DDBJ databases">
        <authorList>
            <person name="Sun Q."/>
            <person name="Ohkuma M."/>
        </authorList>
    </citation>
    <scope>NUCLEOTIDE SEQUENCE</scope>
    <source>
        <strain evidence="2">JCM 30804</strain>
    </source>
</reference>
<name>A0A917JQU0_9GAMM</name>
<feature type="transmembrane region" description="Helical" evidence="1">
    <location>
        <begin position="82"/>
        <end position="100"/>
    </location>
</feature>
<dbReference type="AlphaFoldDB" id="A0A917JQU0"/>
<proteinExistence type="predicted"/>
<dbReference type="Proteomes" id="UP000613743">
    <property type="component" value="Unassembled WGS sequence"/>
</dbReference>
<keyword evidence="1" id="KW-0812">Transmembrane</keyword>
<keyword evidence="1" id="KW-1133">Transmembrane helix</keyword>
<feature type="transmembrane region" description="Helical" evidence="1">
    <location>
        <begin position="120"/>
        <end position="140"/>
    </location>
</feature>
<reference evidence="2" key="1">
    <citation type="journal article" date="2014" name="Int. J. Syst. Evol. Microbiol.">
        <title>Complete genome sequence of Corynebacterium casei LMG S-19264T (=DSM 44701T), isolated from a smear-ripened cheese.</title>
        <authorList>
            <consortium name="US DOE Joint Genome Institute (JGI-PGF)"/>
            <person name="Walter F."/>
            <person name="Albersmeier A."/>
            <person name="Kalinowski J."/>
            <person name="Ruckert C."/>
        </authorList>
    </citation>
    <scope>NUCLEOTIDE SEQUENCE</scope>
    <source>
        <strain evidence="2">JCM 30804</strain>
    </source>
</reference>
<sequence>MDNGMWAELAASVFASSAIFLVAKKLSLKPLKWCVIAFACSFLAYYLAHKTLIYITYMGQIPAFIEALPTAEFFFVLMAFKVFASLMPVIPISLAMKHFSNAHSQPHANLDVAMYTPIQIALGSFLGGPISAIYFLWANYQSLGNDRFAKRTLVLGSMIMVPLFAVLPYLPDAFPPTIIPLLYAITARELSRKTQLSSDDIQEHAGFVRASNWEIIAISVIGLIATMILIAMFVSLQFV</sequence>
<keyword evidence="1" id="KW-0472">Membrane</keyword>
<dbReference type="RefSeq" id="WP_188919352.1">
    <property type="nucleotide sequence ID" value="NZ_BMPZ01000003.1"/>
</dbReference>
<dbReference type="EMBL" id="BMPZ01000003">
    <property type="protein sequence ID" value="GGI78048.1"/>
    <property type="molecule type" value="Genomic_DNA"/>
</dbReference>
<evidence type="ECO:0000313" key="3">
    <source>
        <dbReference type="Proteomes" id="UP000613743"/>
    </source>
</evidence>
<feature type="transmembrane region" description="Helical" evidence="1">
    <location>
        <begin position="215"/>
        <end position="236"/>
    </location>
</feature>
<gene>
    <name evidence="2" type="ORF">GCM10009332_14340</name>
</gene>
<feature type="transmembrane region" description="Helical" evidence="1">
    <location>
        <begin position="30"/>
        <end position="48"/>
    </location>
</feature>
<keyword evidence="3" id="KW-1185">Reference proteome</keyword>
<evidence type="ECO:0000256" key="1">
    <source>
        <dbReference type="SAM" id="Phobius"/>
    </source>
</evidence>